<feature type="compositionally biased region" description="Basic and acidic residues" evidence="4">
    <location>
        <begin position="13"/>
        <end position="22"/>
    </location>
</feature>
<dbReference type="InterPro" id="IPR003786">
    <property type="entry name" value="FdhD"/>
</dbReference>
<dbReference type="RefSeq" id="WP_206658735.1">
    <property type="nucleotide sequence ID" value="NZ_CP071182.1"/>
</dbReference>
<dbReference type="Gene3D" id="3.10.20.10">
    <property type="match status" value="1"/>
</dbReference>
<name>A0A9X7W2Z7_9BACL</name>
<comment type="function">
    <text evidence="3">Required for formate dehydrogenase (FDH) activity. Acts as a sulfur carrier protein that transfers sulfur from IscS to the molybdenum cofactor prior to its insertion into FDH.</text>
</comment>
<evidence type="ECO:0000256" key="1">
    <source>
        <dbReference type="ARBA" id="ARBA00022490"/>
    </source>
</evidence>
<dbReference type="HAMAP" id="MF_00187">
    <property type="entry name" value="FdhD"/>
    <property type="match status" value="1"/>
</dbReference>
<evidence type="ECO:0000256" key="3">
    <source>
        <dbReference type="HAMAP-Rule" id="MF_00187"/>
    </source>
</evidence>
<comment type="similarity">
    <text evidence="3">Belongs to the FdhD family.</text>
</comment>
<keyword evidence="6" id="KW-1185">Reference proteome</keyword>
<dbReference type="PANTHER" id="PTHR30592:SF1">
    <property type="entry name" value="SULFUR CARRIER PROTEIN FDHD"/>
    <property type="match status" value="1"/>
</dbReference>
<dbReference type="PANTHER" id="PTHR30592">
    <property type="entry name" value="FORMATE DEHYDROGENASE"/>
    <property type="match status" value="1"/>
</dbReference>
<dbReference type="GO" id="GO:0006777">
    <property type="term" value="P:Mo-molybdopterin cofactor biosynthetic process"/>
    <property type="evidence" value="ECO:0007669"/>
    <property type="project" value="UniProtKB-UniRule"/>
</dbReference>
<keyword evidence="1 3" id="KW-0963">Cytoplasm</keyword>
<sequence>MSTADSSSALPEPSRDSPENLSRKGGLPAPDTDTSPLADVEVFSRDLPVSAQRSVLTYQGGIGPESGRLTGAADIVATEYALTVYVNDNELATIVCTPEHMDELVIGFLASEGVIRNLQQVQSVTIHSTSGSARVVTTHVVNFNQAFYNKRYIASCCGKGRQTFYFYNDAHTAKRVDDDLTLTPDEVLAAVNHMEDEATLFKDTGGVHIASLHLADGTVVSRSDIGRHNALDKLFGYTLRNGVNLSGAFISFSGRLSSEVLLKVAKIGVGIVVARSAPTALALDIAEELRITTVGFVRDDRFNVYTHPHRIERNDVSNRSRPDSPR</sequence>
<reference evidence="5 6" key="1">
    <citation type="submission" date="2021-02" db="EMBL/GenBank/DDBJ databases">
        <title>Alicyclobacillus curvatus sp. nov. and Alicyclobacillus mengziensis sp. nov., two acidophilic bacteria isolated from acid mine drainage.</title>
        <authorList>
            <person name="Huang Y."/>
        </authorList>
    </citation>
    <scope>NUCLEOTIDE SEQUENCE [LARGE SCALE GENOMIC DNA]</scope>
    <source>
        <strain evidence="5 6">S30H14</strain>
    </source>
</reference>
<gene>
    <name evidence="3 5" type="primary">fdhD</name>
    <name evidence="5" type="ORF">JZ786_11175</name>
</gene>
<evidence type="ECO:0000256" key="4">
    <source>
        <dbReference type="SAM" id="MobiDB-lite"/>
    </source>
</evidence>
<dbReference type="KEGG" id="afx:JZ786_11175"/>
<dbReference type="Gene3D" id="3.40.140.10">
    <property type="entry name" value="Cytidine Deaminase, domain 2"/>
    <property type="match status" value="1"/>
</dbReference>
<dbReference type="Proteomes" id="UP000663505">
    <property type="component" value="Chromosome"/>
</dbReference>
<evidence type="ECO:0000313" key="5">
    <source>
        <dbReference type="EMBL" id="QSO49424.1"/>
    </source>
</evidence>
<dbReference type="SUPFAM" id="SSF53927">
    <property type="entry name" value="Cytidine deaminase-like"/>
    <property type="match status" value="1"/>
</dbReference>
<dbReference type="GO" id="GO:0005737">
    <property type="term" value="C:cytoplasm"/>
    <property type="evidence" value="ECO:0007669"/>
    <property type="project" value="UniProtKB-SubCell"/>
</dbReference>
<dbReference type="AlphaFoldDB" id="A0A9X7W2Z7"/>
<feature type="binding site" evidence="3">
    <location>
        <begin position="296"/>
        <end position="301"/>
    </location>
    <ligand>
        <name>Mo-bis(molybdopterin guanine dinucleotide)</name>
        <dbReference type="ChEBI" id="CHEBI:60539"/>
    </ligand>
</feature>
<evidence type="ECO:0000256" key="2">
    <source>
        <dbReference type="ARBA" id="ARBA00023150"/>
    </source>
</evidence>
<dbReference type="GO" id="GO:0016783">
    <property type="term" value="F:sulfurtransferase activity"/>
    <property type="evidence" value="ECO:0007669"/>
    <property type="project" value="InterPro"/>
</dbReference>
<organism evidence="5 6">
    <name type="scientific">Alicyclobacillus mengziensis</name>
    <dbReference type="NCBI Taxonomy" id="2931921"/>
    <lineage>
        <taxon>Bacteria</taxon>
        <taxon>Bacillati</taxon>
        <taxon>Bacillota</taxon>
        <taxon>Bacilli</taxon>
        <taxon>Bacillales</taxon>
        <taxon>Alicyclobacillaceae</taxon>
        <taxon>Alicyclobacillus</taxon>
    </lineage>
</organism>
<dbReference type="EMBL" id="CP071182">
    <property type="protein sequence ID" value="QSO49424.1"/>
    <property type="molecule type" value="Genomic_DNA"/>
</dbReference>
<comment type="subcellular location">
    <subcellularLocation>
        <location evidence="3">Cytoplasm</location>
    </subcellularLocation>
</comment>
<feature type="region of interest" description="Disordered" evidence="4">
    <location>
        <begin position="1"/>
        <end position="36"/>
    </location>
</feature>
<dbReference type="NCBIfam" id="TIGR00129">
    <property type="entry name" value="fdhD_narQ"/>
    <property type="match status" value="1"/>
</dbReference>
<keyword evidence="2 3" id="KW-0501">Molybdenum cofactor biosynthesis</keyword>
<accession>A0A9X7W2Z7</accession>
<evidence type="ECO:0000313" key="6">
    <source>
        <dbReference type="Proteomes" id="UP000663505"/>
    </source>
</evidence>
<dbReference type="GO" id="GO:0097163">
    <property type="term" value="F:sulfur carrier activity"/>
    <property type="evidence" value="ECO:0007669"/>
    <property type="project" value="UniProtKB-UniRule"/>
</dbReference>
<protein>
    <recommendedName>
        <fullName evidence="3">Sulfur carrier protein FdhD</fullName>
    </recommendedName>
</protein>
<dbReference type="InterPro" id="IPR016193">
    <property type="entry name" value="Cytidine_deaminase-like"/>
</dbReference>
<proteinExistence type="inferred from homology"/>
<feature type="active site" description="Cysteine persulfide intermediate" evidence="3">
    <location>
        <position position="157"/>
    </location>
</feature>
<dbReference type="Pfam" id="PF02634">
    <property type="entry name" value="FdhD-NarQ"/>
    <property type="match status" value="1"/>
</dbReference>